<dbReference type="Proteomes" id="UP001163046">
    <property type="component" value="Unassembled WGS sequence"/>
</dbReference>
<dbReference type="OrthoDB" id="6409105at2759"/>
<reference evidence="1" key="1">
    <citation type="submission" date="2023-01" db="EMBL/GenBank/DDBJ databases">
        <title>Genome assembly of the deep-sea coral Lophelia pertusa.</title>
        <authorList>
            <person name="Herrera S."/>
            <person name="Cordes E."/>
        </authorList>
    </citation>
    <scope>NUCLEOTIDE SEQUENCE</scope>
    <source>
        <strain evidence="1">USNM1676648</strain>
        <tissue evidence="1">Polyp</tissue>
    </source>
</reference>
<accession>A0A9W9YM60</accession>
<sequence length="115" mass="12864">MSIFDIVVRFSCVFPHRSVHVGLTFNYSFSSVKDVLSNFKKSLKTQIITMFTLKEDQLQSLQVQEGSILVGFSVEPSSGGKDLSEFADDITEKVRKHELVIHFSGITFVAEPTSC</sequence>
<comment type="caution">
    <text evidence="1">The sequence shown here is derived from an EMBL/GenBank/DDBJ whole genome shotgun (WGS) entry which is preliminary data.</text>
</comment>
<organism evidence="1 2">
    <name type="scientific">Desmophyllum pertusum</name>
    <dbReference type="NCBI Taxonomy" id="174260"/>
    <lineage>
        <taxon>Eukaryota</taxon>
        <taxon>Metazoa</taxon>
        <taxon>Cnidaria</taxon>
        <taxon>Anthozoa</taxon>
        <taxon>Hexacorallia</taxon>
        <taxon>Scleractinia</taxon>
        <taxon>Caryophylliina</taxon>
        <taxon>Caryophylliidae</taxon>
        <taxon>Desmophyllum</taxon>
    </lineage>
</organism>
<proteinExistence type="predicted"/>
<keyword evidence="2" id="KW-1185">Reference proteome</keyword>
<dbReference type="AlphaFoldDB" id="A0A9W9YM60"/>
<evidence type="ECO:0000313" key="1">
    <source>
        <dbReference type="EMBL" id="KAJ7356067.1"/>
    </source>
</evidence>
<gene>
    <name evidence="1" type="ORF">OS493_026990</name>
</gene>
<protein>
    <submittedName>
        <fullName evidence="1">Uncharacterized protein</fullName>
    </submittedName>
</protein>
<evidence type="ECO:0000313" key="2">
    <source>
        <dbReference type="Proteomes" id="UP001163046"/>
    </source>
</evidence>
<dbReference type="EMBL" id="MU827325">
    <property type="protein sequence ID" value="KAJ7356067.1"/>
    <property type="molecule type" value="Genomic_DNA"/>
</dbReference>
<name>A0A9W9YM60_9CNID</name>